<dbReference type="Pfam" id="PF13275">
    <property type="entry name" value="S4_2"/>
    <property type="match status" value="1"/>
</dbReference>
<name>A0A859F9S2_9BACI</name>
<dbReference type="GO" id="GO:0003723">
    <property type="term" value="F:RNA binding"/>
    <property type="evidence" value="ECO:0007669"/>
    <property type="project" value="UniProtKB-KW"/>
</dbReference>
<dbReference type="EMBL" id="CP041372">
    <property type="protein sequence ID" value="QKS69597.1"/>
    <property type="molecule type" value="Genomic_DNA"/>
</dbReference>
<dbReference type="InterPro" id="IPR036986">
    <property type="entry name" value="S4_RNA-bd_sf"/>
</dbReference>
<dbReference type="RefSeq" id="WP_176007614.1">
    <property type="nucleotide sequence ID" value="NZ_CP041372.2"/>
</dbReference>
<protein>
    <submittedName>
        <fullName evidence="2">S4 domain-containing protein YaaA</fullName>
    </submittedName>
</protein>
<dbReference type="Proteomes" id="UP000318138">
    <property type="component" value="Chromosome"/>
</dbReference>
<evidence type="ECO:0000256" key="1">
    <source>
        <dbReference type="PROSITE-ProRule" id="PRU00182"/>
    </source>
</evidence>
<dbReference type="Gene3D" id="3.10.290.10">
    <property type="entry name" value="RNA-binding S4 domain"/>
    <property type="match status" value="1"/>
</dbReference>
<organism evidence="2 3">
    <name type="scientific">Paenalkalicoccus suaedae</name>
    <dbReference type="NCBI Taxonomy" id="2592382"/>
    <lineage>
        <taxon>Bacteria</taxon>
        <taxon>Bacillati</taxon>
        <taxon>Bacillota</taxon>
        <taxon>Bacilli</taxon>
        <taxon>Bacillales</taxon>
        <taxon>Bacillaceae</taxon>
        <taxon>Paenalkalicoccus</taxon>
    </lineage>
</organism>
<keyword evidence="3" id="KW-1185">Reference proteome</keyword>
<dbReference type="PROSITE" id="PS50889">
    <property type="entry name" value="S4"/>
    <property type="match status" value="1"/>
</dbReference>
<dbReference type="NCBIfam" id="TIGR02988">
    <property type="entry name" value="YaaA_near_RecF"/>
    <property type="match status" value="1"/>
</dbReference>
<proteinExistence type="predicted"/>
<gene>
    <name evidence="2" type="primary">yaaA</name>
    <name evidence="2" type="ORF">FLK61_22550</name>
</gene>
<reference evidence="3" key="1">
    <citation type="submission" date="2019-07" db="EMBL/GenBank/DDBJ databases">
        <title>Bacillus alkalisoli sp. nov. isolated from saline soil.</title>
        <authorList>
            <person name="Sun J.-Q."/>
            <person name="Xu L."/>
        </authorList>
    </citation>
    <scope>NUCLEOTIDE SEQUENCE [LARGE SCALE GENOMIC DNA]</scope>
    <source>
        <strain evidence="3">M4U3P1</strain>
    </source>
</reference>
<dbReference type="AlphaFoldDB" id="A0A859F9S2"/>
<keyword evidence="1" id="KW-0694">RNA-binding</keyword>
<dbReference type="SUPFAM" id="SSF55174">
    <property type="entry name" value="Alpha-L RNA-binding motif"/>
    <property type="match status" value="1"/>
</dbReference>
<dbReference type="KEGG" id="psua:FLK61_22550"/>
<evidence type="ECO:0000313" key="3">
    <source>
        <dbReference type="Proteomes" id="UP000318138"/>
    </source>
</evidence>
<dbReference type="InterPro" id="IPR014330">
    <property type="entry name" value="RNA-bd_S4-rel_YaaA"/>
</dbReference>
<evidence type="ECO:0000313" key="2">
    <source>
        <dbReference type="EMBL" id="QKS69597.1"/>
    </source>
</evidence>
<sequence length="74" mass="7962">MEEIITVRGDYITLGQALKEAAIIPSGGAAKAFLADIPVWVNEEAENRRGRKLYPGDVVTIEDMGSLSIVSEDA</sequence>
<accession>A0A859F9S2</accession>